<dbReference type="EC" id="2.4.1.-" evidence="7"/>
<protein>
    <submittedName>
        <fullName evidence="7">Glycosyltransferase, family 2</fullName>
        <ecNumber evidence="7">2.4.1.-</ecNumber>
    </submittedName>
</protein>
<evidence type="ECO:0000313" key="6">
    <source>
        <dbReference type="EMBL" id="KTD30871.1"/>
    </source>
</evidence>
<evidence type="ECO:0000256" key="4">
    <source>
        <dbReference type="SAM" id="Phobius"/>
    </source>
</evidence>
<feature type="transmembrane region" description="Helical" evidence="4">
    <location>
        <begin position="325"/>
        <end position="347"/>
    </location>
</feature>
<keyword evidence="4" id="KW-1133">Transmembrane helix</keyword>
<dbReference type="CDD" id="cd06423">
    <property type="entry name" value="CESA_like"/>
    <property type="match status" value="1"/>
</dbReference>
<organism evidence="7 9">
    <name type="scientific">Legionella moravica</name>
    <dbReference type="NCBI Taxonomy" id="39962"/>
    <lineage>
        <taxon>Bacteria</taxon>
        <taxon>Pseudomonadati</taxon>
        <taxon>Pseudomonadota</taxon>
        <taxon>Gammaproteobacteria</taxon>
        <taxon>Legionellales</taxon>
        <taxon>Legionellaceae</taxon>
        <taxon>Legionella</taxon>
    </lineage>
</organism>
<evidence type="ECO:0000256" key="2">
    <source>
        <dbReference type="ARBA" id="ARBA00022676"/>
    </source>
</evidence>
<feature type="transmembrane region" description="Helical" evidence="4">
    <location>
        <begin position="353"/>
        <end position="377"/>
    </location>
</feature>
<dbReference type="InterPro" id="IPR001173">
    <property type="entry name" value="Glyco_trans_2-like"/>
</dbReference>
<feature type="transmembrane region" description="Helical" evidence="4">
    <location>
        <begin position="397"/>
        <end position="417"/>
    </location>
</feature>
<feature type="transmembrane region" description="Helical" evidence="4">
    <location>
        <begin position="9"/>
        <end position="28"/>
    </location>
</feature>
<keyword evidence="4" id="KW-0472">Membrane</keyword>
<dbReference type="Proteomes" id="UP000254040">
    <property type="component" value="Unassembled WGS sequence"/>
</dbReference>
<dbReference type="Pfam" id="PF00535">
    <property type="entry name" value="Glycos_transf_2"/>
    <property type="match status" value="1"/>
</dbReference>
<dbReference type="EMBL" id="LNYN01000042">
    <property type="protein sequence ID" value="KTD30871.1"/>
    <property type="molecule type" value="Genomic_DNA"/>
</dbReference>
<dbReference type="RefSeq" id="WP_035922440.1">
    <property type="nucleotide sequence ID" value="NZ_CAAAJG010000033.1"/>
</dbReference>
<feature type="transmembrane region" description="Helical" evidence="4">
    <location>
        <begin position="40"/>
        <end position="66"/>
    </location>
</feature>
<dbReference type="AlphaFoldDB" id="A0A378K0Q8"/>
<evidence type="ECO:0000313" key="9">
    <source>
        <dbReference type="Proteomes" id="UP000254040"/>
    </source>
</evidence>
<dbReference type="Gene3D" id="3.90.550.10">
    <property type="entry name" value="Spore Coat Polysaccharide Biosynthesis Protein SpsA, Chain A"/>
    <property type="match status" value="1"/>
</dbReference>
<dbReference type="SUPFAM" id="SSF53448">
    <property type="entry name" value="Nucleotide-diphospho-sugar transferases"/>
    <property type="match status" value="1"/>
</dbReference>
<evidence type="ECO:0000259" key="5">
    <source>
        <dbReference type="Pfam" id="PF00535"/>
    </source>
</evidence>
<evidence type="ECO:0000256" key="1">
    <source>
        <dbReference type="ARBA" id="ARBA00006739"/>
    </source>
</evidence>
<dbReference type="PANTHER" id="PTHR43630">
    <property type="entry name" value="POLY-BETA-1,6-N-ACETYL-D-GLUCOSAMINE SYNTHASE"/>
    <property type="match status" value="1"/>
</dbReference>
<keyword evidence="2 7" id="KW-0328">Glycosyltransferase</keyword>
<evidence type="ECO:0000256" key="3">
    <source>
        <dbReference type="ARBA" id="ARBA00022679"/>
    </source>
</evidence>
<feature type="domain" description="Glycosyltransferase 2-like" evidence="5">
    <location>
        <begin position="83"/>
        <end position="249"/>
    </location>
</feature>
<accession>A0A378K0Q8</accession>
<dbReference type="PANTHER" id="PTHR43630:SF1">
    <property type="entry name" value="POLY-BETA-1,6-N-ACETYL-D-GLUCOSAMINE SYNTHASE"/>
    <property type="match status" value="1"/>
</dbReference>
<reference evidence="7 9" key="2">
    <citation type="submission" date="2018-06" db="EMBL/GenBank/DDBJ databases">
        <authorList>
            <consortium name="Pathogen Informatics"/>
            <person name="Doyle S."/>
        </authorList>
    </citation>
    <scope>NUCLEOTIDE SEQUENCE [LARGE SCALE GENOMIC DNA]</scope>
    <source>
        <strain evidence="7 9">NCTC12239</strain>
    </source>
</reference>
<dbReference type="InterPro" id="IPR029044">
    <property type="entry name" value="Nucleotide-diphossugar_trans"/>
</dbReference>
<comment type="similarity">
    <text evidence="1">Belongs to the glycosyltransferase 2 family.</text>
</comment>
<evidence type="ECO:0000313" key="7">
    <source>
        <dbReference type="EMBL" id="STX63302.1"/>
    </source>
</evidence>
<evidence type="ECO:0000313" key="8">
    <source>
        <dbReference type="Proteomes" id="UP000054985"/>
    </source>
</evidence>
<dbReference type="STRING" id="39962.Lmor_2978"/>
<dbReference type="GO" id="GO:0016757">
    <property type="term" value="F:glycosyltransferase activity"/>
    <property type="evidence" value="ECO:0007669"/>
    <property type="project" value="UniProtKB-KW"/>
</dbReference>
<keyword evidence="8" id="KW-1185">Reference proteome</keyword>
<dbReference type="EMBL" id="UGOG01000001">
    <property type="protein sequence ID" value="STX63302.1"/>
    <property type="molecule type" value="Genomic_DNA"/>
</dbReference>
<reference evidence="6 8" key="1">
    <citation type="submission" date="2015-11" db="EMBL/GenBank/DDBJ databases">
        <title>Genomic analysis of 38 Legionella species identifies large and diverse effector repertoires.</title>
        <authorList>
            <person name="Burstein D."/>
            <person name="Amaro F."/>
            <person name="Zusman T."/>
            <person name="Lifshitz Z."/>
            <person name="Cohen O."/>
            <person name="Gilbert J.A."/>
            <person name="Pupko T."/>
            <person name="Shuman H.A."/>
            <person name="Segal G."/>
        </authorList>
    </citation>
    <scope>NUCLEOTIDE SEQUENCE [LARGE SCALE GENOMIC DNA]</scope>
    <source>
        <strain evidence="6 8">ATCC 43877</strain>
    </source>
</reference>
<sequence>MYINVRTKFLFNLIISLVWFLLCFYLSISWINELAGLVTFIPSVIIILSIALIPGFMYMFLLTSYLTDSRKNKIYKQEYPAVSVLIAAYNEEHSIEFTLNSIKNQKYPAKIEIFLIDDGSVDKTVEKAKILKLGNLRILEANHKGKAAALNFALPQVTTDYVITIDADTYLQSSAIKNLMTKLLTGPKGTVACAGSVYVKNSRATLMTRIQEWDYFHAIAVIKRAQSFYQGTLVAQGCFSVYTKASLQEVNGWPEVVGEDIVLTWSLLNKGYRIDFAEEAISFTNVPETYKQFFFQRSRWARGLFEAFRQYPGILLRPRLSTFYVYWNLFFVMFDNVFFFVFIPGVIAAFFGYFYIAGPMTLAVLPLGILSNLIFYVGQRSLFQRSNFKVRKNILGFVLYVLFYQFLMNPAVIYGYVSELLRRKKTWGTKKE</sequence>
<name>A0A378K0Q8_9GAMM</name>
<proteinExistence type="inferred from homology"/>
<gene>
    <name evidence="7" type="primary">icaA</name>
    <name evidence="6" type="ORF">Lmor_2978</name>
    <name evidence="7" type="ORF">NCTC12239_02245</name>
</gene>
<dbReference type="Proteomes" id="UP000054985">
    <property type="component" value="Unassembled WGS sequence"/>
</dbReference>
<keyword evidence="4" id="KW-0812">Transmembrane</keyword>
<keyword evidence="3 7" id="KW-0808">Transferase</keyword>